<dbReference type="InterPro" id="IPR036412">
    <property type="entry name" value="HAD-like_sf"/>
</dbReference>
<evidence type="ECO:0000313" key="2">
    <source>
        <dbReference type="Proteomes" id="UP000186341"/>
    </source>
</evidence>
<dbReference type="GeneID" id="82202566"/>
<dbReference type="Pfam" id="PF13419">
    <property type="entry name" value="HAD_2"/>
    <property type="match status" value="1"/>
</dbReference>
<dbReference type="RefSeq" id="WP_075818944.1">
    <property type="nucleotide sequence ID" value="NZ_CAOUMU010000009.1"/>
</dbReference>
<dbReference type="AlphaFoldDB" id="A0A1U7NGU9"/>
<dbReference type="InterPro" id="IPR041492">
    <property type="entry name" value="HAD_2"/>
</dbReference>
<keyword evidence="2" id="KW-1185">Reference proteome</keyword>
<dbReference type="Proteomes" id="UP000186341">
    <property type="component" value="Unassembled WGS sequence"/>
</dbReference>
<dbReference type="InterPro" id="IPR023198">
    <property type="entry name" value="PGP-like_dom2"/>
</dbReference>
<dbReference type="SFLD" id="SFLDS00003">
    <property type="entry name" value="Haloacid_Dehalogenase"/>
    <property type="match status" value="1"/>
</dbReference>
<organism evidence="1 2">
    <name type="scientific">Ileibacterium valens</name>
    <dbReference type="NCBI Taxonomy" id="1862668"/>
    <lineage>
        <taxon>Bacteria</taxon>
        <taxon>Bacillati</taxon>
        <taxon>Bacillota</taxon>
        <taxon>Erysipelotrichia</taxon>
        <taxon>Erysipelotrichales</taxon>
        <taxon>Erysipelotrichaceae</taxon>
        <taxon>Ileibacterium</taxon>
    </lineage>
</organism>
<reference evidence="1 2" key="1">
    <citation type="submission" date="2016-11" db="EMBL/GenBank/DDBJ databases">
        <title>Description of two novel members of the family Erysipelotrichaceae: Ileibacterium lipovorans gen. nov., sp. nov. and Dubosiella newyorkensis, gen. nov., sp. nov.</title>
        <authorList>
            <person name="Cox L.M."/>
            <person name="Sohn J."/>
            <person name="Tyrrell K.L."/>
            <person name="Citron D.M."/>
            <person name="Lawson P.A."/>
            <person name="Patel N.B."/>
            <person name="Iizumi T."/>
            <person name="Perez-Perez G.I."/>
            <person name="Goldstein E.J."/>
            <person name="Blaser M.J."/>
        </authorList>
    </citation>
    <scope>NUCLEOTIDE SEQUENCE [LARGE SCALE GENOMIC DNA]</scope>
    <source>
        <strain evidence="1 2">NYU-BL-A3</strain>
    </source>
</reference>
<dbReference type="InterPro" id="IPR023214">
    <property type="entry name" value="HAD_sf"/>
</dbReference>
<dbReference type="EMBL" id="MPJW01000105">
    <property type="protein sequence ID" value="OLU40547.1"/>
    <property type="molecule type" value="Genomic_DNA"/>
</dbReference>
<dbReference type="SFLD" id="SFLDG01129">
    <property type="entry name" value="C1.5:_HAD__Beta-PGM__Phosphata"/>
    <property type="match status" value="1"/>
</dbReference>
<proteinExistence type="predicted"/>
<dbReference type="GO" id="GO:0008967">
    <property type="term" value="F:phosphoglycolate phosphatase activity"/>
    <property type="evidence" value="ECO:0007669"/>
    <property type="project" value="TreeGrafter"/>
</dbReference>
<dbReference type="GO" id="GO:0006281">
    <property type="term" value="P:DNA repair"/>
    <property type="evidence" value="ECO:0007669"/>
    <property type="project" value="TreeGrafter"/>
</dbReference>
<dbReference type="Gene3D" id="1.10.150.240">
    <property type="entry name" value="Putative phosphatase, domain 2"/>
    <property type="match status" value="1"/>
</dbReference>
<dbReference type="Gene3D" id="3.40.50.1000">
    <property type="entry name" value="HAD superfamily/HAD-like"/>
    <property type="match status" value="1"/>
</dbReference>
<dbReference type="InterPro" id="IPR050155">
    <property type="entry name" value="HAD-like_hydrolase_sf"/>
</dbReference>
<dbReference type="SUPFAM" id="SSF56784">
    <property type="entry name" value="HAD-like"/>
    <property type="match status" value="1"/>
</dbReference>
<protein>
    <recommendedName>
        <fullName evidence="3">HAD family hydrolase</fullName>
    </recommendedName>
</protein>
<evidence type="ECO:0000313" key="1">
    <source>
        <dbReference type="EMBL" id="OLU40547.1"/>
    </source>
</evidence>
<evidence type="ECO:0008006" key="3">
    <source>
        <dbReference type="Google" id="ProtNLM"/>
    </source>
</evidence>
<comment type="caution">
    <text evidence="1">The sequence shown here is derived from an EMBL/GenBank/DDBJ whole genome shotgun (WGS) entry which is preliminary data.</text>
</comment>
<dbReference type="PANTHER" id="PTHR43434:SF1">
    <property type="entry name" value="PHOSPHOGLYCOLATE PHOSPHATASE"/>
    <property type="match status" value="1"/>
</dbReference>
<gene>
    <name evidence="1" type="ORF">BO222_04970</name>
</gene>
<sequence length="216" mass="24950">MNQNKRAILFDLDGTLWDSTNQIVESWNDIRIQQGYDLVSHEKISSLLGQPMDVFARQMYPDQDFENASKMLEECMENENRYLEVHGATLYPNLRKVLEELHKDYFLAIISNCQKGYIEAFLKAHQLADLFDDYESYGNTLCYKDENIRKVIKRNNISEALYVGDIEDDGISANKAGVPFILAEYGFGNSDTPYRIKSLTDLFDVIDEIFAKTDLQ</sequence>
<dbReference type="PANTHER" id="PTHR43434">
    <property type="entry name" value="PHOSPHOGLYCOLATE PHOSPHATASE"/>
    <property type="match status" value="1"/>
</dbReference>
<accession>A0A1U7NGU9</accession>
<dbReference type="OrthoDB" id="9792518at2"/>
<name>A0A1U7NGU9_9FIRM</name>